<dbReference type="Pfam" id="PF25816">
    <property type="entry name" value="RamC_N"/>
    <property type="match status" value="1"/>
</dbReference>
<dbReference type="CDD" id="cd04791">
    <property type="entry name" value="LanC_SerThrkinase"/>
    <property type="match status" value="1"/>
</dbReference>
<dbReference type="InterPro" id="IPR058053">
    <property type="entry name" value="RamC_C"/>
</dbReference>
<dbReference type="Pfam" id="PF05147">
    <property type="entry name" value="LANC_like"/>
    <property type="match status" value="1"/>
</dbReference>
<dbReference type="RefSeq" id="WP_250922224.1">
    <property type="nucleotide sequence ID" value="NZ_JAMQAW010000034.1"/>
</dbReference>
<evidence type="ECO:0000259" key="1">
    <source>
        <dbReference type="Pfam" id="PF25816"/>
    </source>
</evidence>
<feature type="domain" description="RamC N-terminal" evidence="1">
    <location>
        <begin position="32"/>
        <end position="173"/>
    </location>
</feature>
<dbReference type="InterPro" id="IPR011009">
    <property type="entry name" value="Kinase-like_dom_sf"/>
</dbReference>
<dbReference type="SMART" id="SM01260">
    <property type="entry name" value="LANC_like"/>
    <property type="match status" value="1"/>
</dbReference>
<dbReference type="InterPro" id="IPR007822">
    <property type="entry name" value="LANC-like"/>
</dbReference>
<evidence type="ECO:0000313" key="2">
    <source>
        <dbReference type="EMBL" id="MCM2391894.1"/>
    </source>
</evidence>
<dbReference type="Gene3D" id="1.50.10.20">
    <property type="match status" value="1"/>
</dbReference>
<protein>
    <submittedName>
        <fullName evidence="2">Lanthionine synthetase C family protein</fullName>
    </submittedName>
</protein>
<organism evidence="2 3">
    <name type="scientific">Streptomyces albipurpureus</name>
    <dbReference type="NCBI Taxonomy" id="2897419"/>
    <lineage>
        <taxon>Bacteria</taxon>
        <taxon>Bacillati</taxon>
        <taxon>Actinomycetota</taxon>
        <taxon>Actinomycetes</taxon>
        <taxon>Kitasatosporales</taxon>
        <taxon>Streptomycetaceae</taxon>
        <taxon>Streptomyces</taxon>
    </lineage>
</organism>
<dbReference type="EMBL" id="JAMQAW010000034">
    <property type="protein sequence ID" value="MCM2391894.1"/>
    <property type="molecule type" value="Genomic_DNA"/>
</dbReference>
<dbReference type="InterPro" id="IPR057929">
    <property type="entry name" value="RamC_N"/>
</dbReference>
<keyword evidence="3" id="KW-1185">Reference proteome</keyword>
<reference evidence="2" key="1">
    <citation type="submission" date="2022-06" db="EMBL/GenBank/DDBJ databases">
        <title>Genome public.</title>
        <authorList>
            <person name="Sun Q."/>
        </authorList>
    </citation>
    <scope>NUCLEOTIDE SEQUENCE</scope>
    <source>
        <strain evidence="2">CWNU-1</strain>
    </source>
</reference>
<sequence>MLSLTGYERFALADADVYEAPQRIADTSARLPAADRPPPPGWDRDETGWWVTWRPGSQAAPDTPGWRIVVSGIPTGAARAVEIVAGHCVDRRYPFAFPRSATAVRMLNADHGSGTDRAEAGTVAVIAPPDEAALADSLRELAVLLDALPGPRILSGLPYGHGPLHIRHGALVTDPRTPLRPSFTLPDGVTPPVRVHAPPVSTAPDGFPYAVEAALRLTPGGGVYRAVHQPDGTPVVLREARPYAGIDRHGQDAVTRLRHRTDALARLAGLDCVPQIVDTGSYGGHVFLATRHLTGAPLLHAATSACPLTSETRAREEAPGYADWAVDILDRVAAALDAVLARGLLPPVLHPRHILLRPDGGIALTGPFFTERESVRWMMAGHRSEAGHAERAFRGPAPDVCPDAEAEQFTVPAHLRGAHAARYLLAALRLWLFLPVPHHRCPGRLRTLADAVQRHYPLPQPPDYEPLLPPAVGPPAREPARDPAAELFAGDPPDWPALRDALVHGIHTTATPDRPDRLFPSTPTGPDDIGGPSFGHGAAGVLYALHRSGARIPREYTDWLTEAAERSAPSQAGFYDGVHGIAYTLDLIGRRDAALELLDRCHWATDRALGPDLERGEAGIALTLLHFARATGEQTLLDEALERARRLVALIDRGPLPTLPGHHPPHGLLHGPAGIALLLLRLYEHLGDTGLLTAARRALDLDLARCRTLADHTVMLDDGARGLPYLQGGSAGAGLVLHQLLRHRPDPRAAALLDGIRRTCAPVHVHNSGLLRGRAGVIATLAALGEPPVAPDAPDCPERRHEVRRSCDAVARPLLNRQIRRLGWHARLHQGALVFPGYRLLRLSADLATGSAGVLLALNSALAKGDRTCEVLPFLGTRPRPYETEKEV</sequence>
<name>A0ABT0UTI5_9ACTN</name>
<comment type="caution">
    <text evidence="2">The sequence shown here is derived from an EMBL/GenBank/DDBJ whole genome shotgun (WGS) entry which is preliminary data.</text>
</comment>
<proteinExistence type="predicted"/>
<accession>A0ABT0UTI5</accession>
<evidence type="ECO:0000313" key="3">
    <source>
        <dbReference type="Proteomes" id="UP001431429"/>
    </source>
</evidence>
<dbReference type="SUPFAM" id="SSF56112">
    <property type="entry name" value="Protein kinase-like (PK-like)"/>
    <property type="match status" value="1"/>
</dbReference>
<gene>
    <name evidence="2" type="ORF">NBG84_27015</name>
</gene>
<dbReference type="SUPFAM" id="SSF158745">
    <property type="entry name" value="LanC-like"/>
    <property type="match status" value="1"/>
</dbReference>
<dbReference type="Proteomes" id="UP001431429">
    <property type="component" value="Unassembled WGS sequence"/>
</dbReference>